<dbReference type="PROSITE" id="PS51257">
    <property type="entry name" value="PROKAR_LIPOPROTEIN"/>
    <property type="match status" value="1"/>
</dbReference>
<evidence type="ECO:0008006" key="3">
    <source>
        <dbReference type="Google" id="ProtNLM"/>
    </source>
</evidence>
<proteinExistence type="predicted"/>
<dbReference type="EMBL" id="JBHMEY010000083">
    <property type="protein sequence ID" value="MFB9098367.1"/>
    <property type="molecule type" value="Genomic_DNA"/>
</dbReference>
<dbReference type="RefSeq" id="WP_236454181.1">
    <property type="nucleotide sequence ID" value="NZ_CBCSGE010000065.1"/>
</dbReference>
<evidence type="ECO:0000313" key="2">
    <source>
        <dbReference type="Proteomes" id="UP001589607"/>
    </source>
</evidence>
<evidence type="ECO:0000313" key="1">
    <source>
        <dbReference type="EMBL" id="MFB9098367.1"/>
    </source>
</evidence>
<organism evidence="1 2">
    <name type="scientific">Flavobacterium jumunjinense</name>
    <dbReference type="NCBI Taxonomy" id="998845"/>
    <lineage>
        <taxon>Bacteria</taxon>
        <taxon>Pseudomonadati</taxon>
        <taxon>Bacteroidota</taxon>
        <taxon>Flavobacteriia</taxon>
        <taxon>Flavobacteriales</taxon>
        <taxon>Flavobacteriaceae</taxon>
        <taxon>Flavobacterium</taxon>
    </lineage>
</organism>
<reference evidence="1 2" key="1">
    <citation type="submission" date="2024-09" db="EMBL/GenBank/DDBJ databases">
        <authorList>
            <person name="Sun Q."/>
            <person name="Mori K."/>
        </authorList>
    </citation>
    <scope>NUCLEOTIDE SEQUENCE [LARGE SCALE GENOMIC DNA]</scope>
    <source>
        <strain evidence="1 2">CECT 7955</strain>
    </source>
</reference>
<sequence length="326" mass="38342">MRNLLIFFLILTLFSCKSKTELKEVQVLFSPSFLYPTKFTIDIENKTIEQYTYQDGYYVKEWIDSTTYKEHRKDTLIIHFQKSYPIDDKILNEFLNKLKRSHLDSTIKHREPMLDGIAFRISKINKAKDTISLTSNFTRRNEKTQIEYKILDSFFDLAYKTIKDYDGICGIENIQDYFSYGLPIKKVNEKLLEYRVWGSISGCREDNAEFLTLLKNLPIDKPVIFDLRNGSISYCLNEVLEEYSQKREIYIYGDKSALSSKEIMDEIKLAEKNGEVLSELRKQAYETHKIIYENWKNNKKIKSFLTKEEIIKTIANSGACCTTPQI</sequence>
<comment type="caution">
    <text evidence="1">The sequence shown here is derived from an EMBL/GenBank/DDBJ whole genome shotgun (WGS) entry which is preliminary data.</text>
</comment>
<keyword evidence="2" id="KW-1185">Reference proteome</keyword>
<name>A0ABV5GSK2_9FLAO</name>
<protein>
    <recommendedName>
        <fullName evidence="3">Lipoprotein</fullName>
    </recommendedName>
</protein>
<dbReference type="Proteomes" id="UP001589607">
    <property type="component" value="Unassembled WGS sequence"/>
</dbReference>
<gene>
    <name evidence="1" type="ORF">ACFFVF_17825</name>
</gene>
<accession>A0ABV5GSK2</accession>